<feature type="region of interest" description="Disordered" evidence="1">
    <location>
        <begin position="1"/>
        <end position="61"/>
    </location>
</feature>
<dbReference type="Proteomes" id="UP000309133">
    <property type="component" value="Unassembled WGS sequence"/>
</dbReference>
<gene>
    <name evidence="2" type="ORF">E6C64_16035</name>
</gene>
<dbReference type="OrthoDB" id="4991543at2"/>
<feature type="compositionally biased region" description="Basic and acidic residues" evidence="1">
    <location>
        <begin position="38"/>
        <end position="61"/>
    </location>
</feature>
<organism evidence="2 3">
    <name type="scientific">Naasia lichenicola</name>
    <dbReference type="NCBI Taxonomy" id="2565933"/>
    <lineage>
        <taxon>Bacteria</taxon>
        <taxon>Bacillati</taxon>
        <taxon>Actinomycetota</taxon>
        <taxon>Actinomycetes</taxon>
        <taxon>Micrococcales</taxon>
        <taxon>Microbacteriaceae</taxon>
        <taxon>Naasia</taxon>
    </lineage>
</organism>
<evidence type="ECO:0000256" key="1">
    <source>
        <dbReference type="SAM" id="MobiDB-lite"/>
    </source>
</evidence>
<dbReference type="EMBL" id="SSSM01000005">
    <property type="protein sequence ID" value="THG30139.1"/>
    <property type="molecule type" value="Genomic_DNA"/>
</dbReference>
<reference evidence="2 3" key="1">
    <citation type="submission" date="2019-04" db="EMBL/GenBank/DDBJ databases">
        <authorList>
            <person name="Jiang L."/>
        </authorList>
    </citation>
    <scope>NUCLEOTIDE SEQUENCE [LARGE SCALE GENOMIC DNA]</scope>
    <source>
        <strain evidence="2 3">YIM 131853</strain>
    </source>
</reference>
<accession>A0A4S4FIQ6</accession>
<protein>
    <submittedName>
        <fullName evidence="2">Uncharacterized protein</fullName>
    </submittedName>
</protein>
<proteinExistence type="predicted"/>
<keyword evidence="3" id="KW-1185">Reference proteome</keyword>
<evidence type="ECO:0000313" key="2">
    <source>
        <dbReference type="EMBL" id="THG30139.1"/>
    </source>
</evidence>
<comment type="caution">
    <text evidence="2">The sequence shown here is derived from an EMBL/GenBank/DDBJ whole genome shotgun (WGS) entry which is preliminary data.</text>
</comment>
<evidence type="ECO:0000313" key="3">
    <source>
        <dbReference type="Proteomes" id="UP000309133"/>
    </source>
</evidence>
<dbReference type="RefSeq" id="WP_136428592.1">
    <property type="nucleotide sequence ID" value="NZ_SSSM01000005.1"/>
</dbReference>
<dbReference type="AlphaFoldDB" id="A0A4S4FIQ6"/>
<sequence>MTDQPRRPRVPRRVTTPPVPGSDPTPQAVRPVLSSEDDERRWGDTPGPNDDRLKADKPPHY</sequence>
<name>A0A4S4FIQ6_9MICO</name>